<comment type="caution">
    <text evidence="1">The sequence shown here is derived from an EMBL/GenBank/DDBJ whole genome shotgun (WGS) entry which is preliminary data.</text>
</comment>
<evidence type="ECO:0000313" key="1">
    <source>
        <dbReference type="EMBL" id="CCI48233.1"/>
    </source>
</evidence>
<dbReference type="Proteomes" id="UP000053237">
    <property type="component" value="Unassembled WGS sequence"/>
</dbReference>
<sequence>MSAVSTHQTPIYIATKCLSIDEESHTNHSVSLPWPPKTNEEIESLLVYGNQFVDHAIYQEEECKTSDTYTQGPQAFSSNKYYSPTSYEEDIFPSSAYTFESLHKRLQYSILRKKEKLIEMLHSHLRTQSFQQRPRSIVANISSQDESIPSVDDLAENKTQALRPLTNKVTKVVLAAASFRATPSSGRTADSAIIMDDRTFLRFEAHGYKLTKQHLLDTVHHLCTLHNAIKSLGASAQILLDATNVGKGENNLGTRLSHLIHDHDSVMRGLRDELAPQTQRKVKLLDRFRYQIKKRNNLRVDLLSQRRKILQLQSHAMRKEENDSDISRMDFLQEKFHQRRRELEQRTLAIEQVFQMQSDLDAYIVYPEIKAVHEMLLRIFANHSKT</sequence>
<keyword evidence="2" id="KW-1185">Reference proteome</keyword>
<dbReference type="AlphaFoldDB" id="A0A024GN67"/>
<proteinExistence type="predicted"/>
<dbReference type="EMBL" id="CAIX01000210">
    <property type="protein sequence ID" value="CCI48233.1"/>
    <property type="molecule type" value="Genomic_DNA"/>
</dbReference>
<name>A0A024GN67_9STRA</name>
<protein>
    <submittedName>
        <fullName evidence="1">Uncharacterized protein</fullName>
    </submittedName>
</protein>
<dbReference type="InParanoid" id="A0A024GN67"/>
<reference evidence="1 2" key="1">
    <citation type="submission" date="2012-05" db="EMBL/GenBank/DDBJ databases">
        <title>Recombination and specialization in a pathogen metapopulation.</title>
        <authorList>
            <person name="Gardiner A."/>
            <person name="Kemen E."/>
            <person name="Schultz-Larsen T."/>
            <person name="MacLean D."/>
            <person name="Van Oosterhout C."/>
            <person name="Jones J.D.G."/>
        </authorList>
    </citation>
    <scope>NUCLEOTIDE SEQUENCE [LARGE SCALE GENOMIC DNA]</scope>
    <source>
        <strain evidence="1 2">Ac Nc2</strain>
    </source>
</reference>
<evidence type="ECO:0000313" key="2">
    <source>
        <dbReference type="Proteomes" id="UP000053237"/>
    </source>
</evidence>
<accession>A0A024GN67</accession>
<organism evidence="1 2">
    <name type="scientific">Albugo candida</name>
    <dbReference type="NCBI Taxonomy" id="65357"/>
    <lineage>
        <taxon>Eukaryota</taxon>
        <taxon>Sar</taxon>
        <taxon>Stramenopiles</taxon>
        <taxon>Oomycota</taxon>
        <taxon>Peronosporomycetes</taxon>
        <taxon>Albuginales</taxon>
        <taxon>Albuginaceae</taxon>
        <taxon>Albugo</taxon>
    </lineage>
</organism>
<gene>
    <name evidence="1" type="ORF">BN9_092950</name>
</gene>